<dbReference type="AlphaFoldDB" id="A0A0G1PNG5"/>
<dbReference type="Proteomes" id="UP000034705">
    <property type="component" value="Unassembled WGS sequence"/>
</dbReference>
<gene>
    <name evidence="2" type="ORF">UX45_C0001G0010</name>
</gene>
<comment type="caution">
    <text evidence="2">The sequence shown here is derived from an EMBL/GenBank/DDBJ whole genome shotgun (WGS) entry which is preliminary data.</text>
</comment>
<feature type="transmembrane region" description="Helical" evidence="1">
    <location>
        <begin position="36"/>
        <end position="57"/>
    </location>
</feature>
<name>A0A0G1PNG5_9BACT</name>
<feature type="transmembrane region" description="Helical" evidence="1">
    <location>
        <begin position="69"/>
        <end position="91"/>
    </location>
</feature>
<accession>A0A0G1PNG5</accession>
<protein>
    <recommendedName>
        <fullName evidence="4">DUF1003 domain-containing protein</fullName>
    </recommendedName>
</protein>
<sequence length="162" mass="18913">MAEPLRESLTESIFTSRMKRQRTLTERCADRLTDSFGTIFFLNFNLAFFLIWIVWNMGWIPGFPLFDPYPFVLLITVVSLEAITLSTIVLISQRRAAKTADIRSEVDLQINIQSEKQIAKVLEELQEMQNRMKFVFPNDPELERLKNPMNVAELERNVTKNL</sequence>
<keyword evidence="1" id="KW-0472">Membrane</keyword>
<proteinExistence type="predicted"/>
<dbReference type="EMBL" id="LCMG01000001">
    <property type="protein sequence ID" value="KKU34301.1"/>
    <property type="molecule type" value="Genomic_DNA"/>
</dbReference>
<dbReference type="Pfam" id="PF06210">
    <property type="entry name" value="DUF1003"/>
    <property type="match status" value="1"/>
</dbReference>
<keyword evidence="1" id="KW-1133">Transmembrane helix</keyword>
<evidence type="ECO:0000256" key="1">
    <source>
        <dbReference type="SAM" id="Phobius"/>
    </source>
</evidence>
<evidence type="ECO:0000313" key="2">
    <source>
        <dbReference type="EMBL" id="KKU34301.1"/>
    </source>
</evidence>
<reference evidence="2 3" key="1">
    <citation type="journal article" date="2015" name="Nature">
        <title>rRNA introns, odd ribosomes, and small enigmatic genomes across a large radiation of phyla.</title>
        <authorList>
            <person name="Brown C.T."/>
            <person name="Hug L.A."/>
            <person name="Thomas B.C."/>
            <person name="Sharon I."/>
            <person name="Castelle C.J."/>
            <person name="Singh A."/>
            <person name="Wilkins M.J."/>
            <person name="Williams K.H."/>
            <person name="Banfield J.F."/>
        </authorList>
    </citation>
    <scope>NUCLEOTIDE SEQUENCE [LARGE SCALE GENOMIC DNA]</scope>
</reference>
<dbReference type="PANTHER" id="PTHR41386:SF1">
    <property type="entry name" value="MEMBRANE PROTEIN"/>
    <property type="match status" value="1"/>
</dbReference>
<dbReference type="PANTHER" id="PTHR41386">
    <property type="entry name" value="INTEGRAL MEMBRANE PROTEIN-RELATED"/>
    <property type="match status" value="1"/>
</dbReference>
<dbReference type="InterPro" id="IPR010406">
    <property type="entry name" value="DUF1003"/>
</dbReference>
<organism evidence="2 3">
    <name type="scientific">Candidatus Uhrbacteria bacterium GW2011_GWF2_46_218</name>
    <dbReference type="NCBI Taxonomy" id="1619001"/>
    <lineage>
        <taxon>Bacteria</taxon>
        <taxon>Candidatus Uhriibacteriota</taxon>
    </lineage>
</organism>
<evidence type="ECO:0008006" key="4">
    <source>
        <dbReference type="Google" id="ProtNLM"/>
    </source>
</evidence>
<keyword evidence="1" id="KW-0812">Transmembrane</keyword>
<evidence type="ECO:0000313" key="3">
    <source>
        <dbReference type="Proteomes" id="UP000034705"/>
    </source>
</evidence>